<dbReference type="Ensembl" id="ENSLLET00000002064.1">
    <property type="protein sequence ID" value="ENSLLEP00000001978.1"/>
    <property type="gene ID" value="ENSLLEG00000001275.1"/>
</dbReference>
<evidence type="ECO:0000256" key="13">
    <source>
        <dbReference type="ARBA" id="ARBA00023688"/>
    </source>
</evidence>
<protein>
    <recommendedName>
        <fullName evidence="4 15">Very-long-chain (3R)-3-hydroxyacyl-CoA dehydratase</fullName>
        <ecNumber evidence="4 15">4.2.1.134</ecNumber>
    </recommendedName>
</protein>
<dbReference type="InterPro" id="IPR007482">
    <property type="entry name" value="Tyr_Pase-like_PTPLA"/>
</dbReference>
<evidence type="ECO:0000256" key="14">
    <source>
        <dbReference type="ARBA" id="ARBA00023727"/>
    </source>
</evidence>
<dbReference type="Proteomes" id="UP000694569">
    <property type="component" value="Unplaced"/>
</dbReference>
<accession>A0A8C5LTT3</accession>
<feature type="transmembrane region" description="Helical" evidence="15">
    <location>
        <begin position="184"/>
        <end position="202"/>
    </location>
</feature>
<dbReference type="EC" id="4.2.1.134" evidence="4 15"/>
<reference evidence="16" key="1">
    <citation type="submission" date="2025-08" db="UniProtKB">
        <authorList>
            <consortium name="Ensembl"/>
        </authorList>
    </citation>
    <scope>IDENTIFICATION</scope>
</reference>
<dbReference type="GeneTree" id="ENSGT00530000062962"/>
<gene>
    <name evidence="16" type="primary">HACD4</name>
</gene>
<comment type="catalytic activity">
    <reaction evidence="13">
        <text>(3R)-hydroxyhexadecanoyl-CoA = (2E)-hexadecenoyl-CoA + H2O</text>
        <dbReference type="Rhea" id="RHEA:39159"/>
        <dbReference type="ChEBI" id="CHEBI:15377"/>
        <dbReference type="ChEBI" id="CHEBI:61526"/>
        <dbReference type="ChEBI" id="CHEBI:74278"/>
    </reaction>
    <physiologicalReaction direction="left-to-right" evidence="13">
        <dbReference type="Rhea" id="RHEA:39160"/>
    </physiologicalReaction>
</comment>
<dbReference type="OrthoDB" id="46988at2759"/>
<dbReference type="Pfam" id="PF04387">
    <property type="entry name" value="PTPLA"/>
    <property type="match status" value="1"/>
</dbReference>
<keyword evidence="6 15" id="KW-0812">Transmembrane</keyword>
<dbReference type="PANTHER" id="PTHR11035">
    <property type="entry name" value="VERY-LONG-CHAIN (3R)-3-HYDROXYACYL-COA DEHYDRATASE"/>
    <property type="match status" value="1"/>
</dbReference>
<dbReference type="AlphaFoldDB" id="A0A8C5LTT3"/>
<organism evidence="16 17">
    <name type="scientific">Leptobrachium leishanense</name>
    <name type="common">Leishan spiny toad</name>
    <dbReference type="NCBI Taxonomy" id="445787"/>
    <lineage>
        <taxon>Eukaryota</taxon>
        <taxon>Metazoa</taxon>
        <taxon>Chordata</taxon>
        <taxon>Craniata</taxon>
        <taxon>Vertebrata</taxon>
        <taxon>Euteleostomi</taxon>
        <taxon>Amphibia</taxon>
        <taxon>Batrachia</taxon>
        <taxon>Anura</taxon>
        <taxon>Pelobatoidea</taxon>
        <taxon>Megophryidae</taxon>
        <taxon>Leptobrachium</taxon>
    </lineage>
</organism>
<evidence type="ECO:0000313" key="17">
    <source>
        <dbReference type="Proteomes" id="UP000694569"/>
    </source>
</evidence>
<evidence type="ECO:0000256" key="11">
    <source>
        <dbReference type="ARBA" id="ARBA00023160"/>
    </source>
</evidence>
<comment type="subcellular location">
    <subcellularLocation>
        <location evidence="15">Endoplasmic reticulum membrane</location>
        <topology evidence="15">Multi-pass membrane protein</topology>
    </subcellularLocation>
    <subcellularLocation>
        <location evidence="1">Membrane</location>
        <topology evidence="1">Multi-pass membrane protein</topology>
    </subcellularLocation>
</comment>
<comment type="pathway">
    <text evidence="2 15">Lipid metabolism; fatty acid biosynthesis.</text>
</comment>
<feature type="transmembrane region" description="Helical" evidence="15">
    <location>
        <begin position="6"/>
        <end position="29"/>
    </location>
</feature>
<keyword evidence="8 15" id="KW-1133">Transmembrane helix</keyword>
<keyword evidence="5 15" id="KW-0444">Lipid biosynthesis</keyword>
<dbReference type="PANTHER" id="PTHR11035:SF16">
    <property type="entry name" value="VERY-LONG-CHAIN (3R)-3-HYDROXYACYL-COA DEHYDRATASE 4"/>
    <property type="match status" value="1"/>
</dbReference>
<comment type="similarity">
    <text evidence="3 15">Belongs to the very long-chain fatty acids dehydratase HACD family.</text>
</comment>
<keyword evidence="17" id="KW-1185">Reference proteome</keyword>
<dbReference type="GO" id="GO:0030148">
    <property type="term" value="P:sphingolipid biosynthetic process"/>
    <property type="evidence" value="ECO:0007669"/>
    <property type="project" value="TreeGrafter"/>
</dbReference>
<evidence type="ECO:0000256" key="7">
    <source>
        <dbReference type="ARBA" id="ARBA00022832"/>
    </source>
</evidence>
<dbReference type="UniPathway" id="UPA00094"/>
<keyword evidence="12 15" id="KW-0456">Lyase</keyword>
<evidence type="ECO:0000256" key="10">
    <source>
        <dbReference type="ARBA" id="ARBA00023136"/>
    </source>
</evidence>
<evidence type="ECO:0000256" key="3">
    <source>
        <dbReference type="ARBA" id="ARBA00007811"/>
    </source>
</evidence>
<name>A0A8C5LTT3_9ANUR</name>
<evidence type="ECO:0000256" key="1">
    <source>
        <dbReference type="ARBA" id="ARBA00004141"/>
    </source>
</evidence>
<evidence type="ECO:0000256" key="12">
    <source>
        <dbReference type="ARBA" id="ARBA00023239"/>
    </source>
</evidence>
<comment type="caution">
    <text evidence="15">Lacks conserved residue(s) required for the propagation of feature annotation.</text>
</comment>
<evidence type="ECO:0000256" key="15">
    <source>
        <dbReference type="RuleBase" id="RU363109"/>
    </source>
</evidence>
<comment type="function">
    <text evidence="15">Catalyzes the third of the four reactions of the long-chain fatty acids elongation cycle. This endoplasmic reticulum-bound enzymatic process, allows the addition of two carbons to the chain of long- and very long-chain fatty acids/VLCFAs per cycle. This enzyme catalyzes the dehydration of the 3-hydroxyacyl-CoA intermediate into trans-2,3-enoyl-CoA, within each cycle of fatty acid elongation. Thereby, it participates to the production of VLCFAs of different chain lengths that are involved in multiple biological processes as precursors of membrane lipids and lipid mediators.</text>
</comment>
<dbReference type="GO" id="GO:0005789">
    <property type="term" value="C:endoplasmic reticulum membrane"/>
    <property type="evidence" value="ECO:0007669"/>
    <property type="project" value="UniProtKB-SubCell"/>
</dbReference>
<keyword evidence="15" id="KW-0256">Endoplasmic reticulum</keyword>
<keyword evidence="9 15" id="KW-0443">Lipid metabolism</keyword>
<evidence type="ECO:0000313" key="16">
    <source>
        <dbReference type="Ensembl" id="ENSLLEP00000001978.1"/>
    </source>
</evidence>
<keyword evidence="11 15" id="KW-0275">Fatty acid biosynthesis</keyword>
<dbReference type="GO" id="GO:0102158">
    <property type="term" value="F:very-long-chain (3R)-3-hydroxyacyl-CoA dehydratase activity"/>
    <property type="evidence" value="ECO:0007669"/>
    <property type="project" value="UniProtKB-EC"/>
</dbReference>
<feature type="transmembrane region" description="Helical" evidence="15">
    <location>
        <begin position="41"/>
        <end position="62"/>
    </location>
</feature>
<evidence type="ECO:0000256" key="8">
    <source>
        <dbReference type="ARBA" id="ARBA00022989"/>
    </source>
</evidence>
<evidence type="ECO:0000256" key="9">
    <source>
        <dbReference type="ARBA" id="ARBA00023098"/>
    </source>
</evidence>
<keyword evidence="10 15" id="KW-0472">Membrane</keyword>
<evidence type="ECO:0000256" key="6">
    <source>
        <dbReference type="ARBA" id="ARBA00022692"/>
    </source>
</evidence>
<proteinExistence type="inferred from homology"/>
<reference evidence="16" key="2">
    <citation type="submission" date="2025-09" db="UniProtKB">
        <authorList>
            <consortium name="Ensembl"/>
        </authorList>
    </citation>
    <scope>IDENTIFICATION</scope>
</reference>
<dbReference type="GO" id="GO:0042761">
    <property type="term" value="P:very long-chain fatty acid biosynthetic process"/>
    <property type="evidence" value="ECO:0007669"/>
    <property type="project" value="TreeGrafter"/>
</dbReference>
<keyword evidence="7 15" id="KW-0276">Fatty acid metabolism</keyword>
<evidence type="ECO:0000256" key="4">
    <source>
        <dbReference type="ARBA" id="ARBA00013122"/>
    </source>
</evidence>
<evidence type="ECO:0000256" key="5">
    <source>
        <dbReference type="ARBA" id="ARBA00022516"/>
    </source>
</evidence>
<evidence type="ECO:0000256" key="2">
    <source>
        <dbReference type="ARBA" id="ARBA00005194"/>
    </source>
</evidence>
<comment type="catalytic activity">
    <reaction evidence="14">
        <text>a very-long-chain (3R)-3-hydroxyacyl-CoA = a very-long-chain (2E)-enoyl-CoA + H2O</text>
        <dbReference type="Rhea" id="RHEA:45812"/>
        <dbReference type="ChEBI" id="CHEBI:15377"/>
        <dbReference type="ChEBI" id="CHEBI:83728"/>
        <dbReference type="ChEBI" id="CHEBI:85440"/>
        <dbReference type="EC" id="4.2.1.134"/>
    </reaction>
    <physiologicalReaction direction="left-to-right" evidence="14">
        <dbReference type="Rhea" id="RHEA:45813"/>
    </physiologicalReaction>
</comment>
<sequence length="218" mass="25551">MKTYLSLYYLLQFCGHSWIFTNMAARFLFFGKDSFTDTFYTIGLVMQACQLLSILELIHPLLSDEQRFLPTFLLVTERLVILFVVISSQEEVQSKCVVCALFFLWNMWDVVRYSYYMLSAVGINYPAVTWLKHTWWIPVYPLSVLTQVYTVYESLPYFESLGTYSFTTSLPIAVSVHFPHILKVYLVILTAGMIYMCSHMLSERKEYLRPKRAKLKAK</sequence>
<dbReference type="GO" id="GO:0030497">
    <property type="term" value="P:fatty acid elongation"/>
    <property type="evidence" value="ECO:0007669"/>
    <property type="project" value="TreeGrafter"/>
</dbReference>